<dbReference type="EMBL" id="MW030606">
    <property type="protein sequence ID" value="QPI16801.1"/>
    <property type="molecule type" value="Genomic_DNA"/>
</dbReference>
<dbReference type="InterPro" id="IPR027417">
    <property type="entry name" value="P-loop_NTPase"/>
</dbReference>
<gene>
    <name evidence="1" type="ORF">NIOZUU159_00297</name>
</gene>
<name>A0A7S9SUY5_9VIRU</name>
<evidence type="ECO:0000313" key="1">
    <source>
        <dbReference type="EMBL" id="QPI16801.1"/>
    </source>
</evidence>
<organism evidence="1">
    <name type="scientific">Virus NIOZ-UU159</name>
    <dbReference type="NCBI Taxonomy" id="2763270"/>
    <lineage>
        <taxon>Viruses</taxon>
    </lineage>
</organism>
<proteinExistence type="predicted"/>
<protein>
    <submittedName>
        <fullName evidence="1">Uncharacterized protein</fullName>
    </submittedName>
</protein>
<dbReference type="SUPFAM" id="SSF52540">
    <property type="entry name" value="P-loop containing nucleoside triphosphate hydrolases"/>
    <property type="match status" value="1"/>
</dbReference>
<reference evidence="1" key="1">
    <citation type="submission" date="2020-08" db="EMBL/GenBank/DDBJ databases">
        <title>Bridging the membrane lipid divide: bacteria of the FCB group superphylum have the potential to synthesize archaeal ether lipids.</title>
        <authorList>
            <person name="Villanueva L."/>
            <person name="von Meijenfeldt F.A.B."/>
            <person name="Westbye A.B."/>
            <person name="Yadav S."/>
            <person name="Hopmans E.C."/>
            <person name="Dutilh B.E."/>
            <person name="Sinninghe Damste J.S."/>
        </authorList>
    </citation>
    <scope>NUCLEOTIDE SEQUENCE</scope>
    <source>
        <strain evidence="1">NIOZ-UU159</strain>
    </source>
</reference>
<sequence length="337" mass="40615">MIESAWEKLQVKFPDIICNNKKYYDIVRNIILSPNNILVYCAYGFPIDLMIEVVLMQKFNKKKFYRTPHIWNKSIHYIENQYFIEIDLMNPENIKNIEKITNLLLHIVKAKSIDFNKHLIILKHINLLYRHYYEFRILLERFQNNITFIATTHHVSKIEMPILSRFRNFRIPLFSFEEIKDIYKNDLDMSINEYLAITKTRDIIKCIFITDNETRSNSKELITKSFINYNYPPFVNFVKTFNSKNLEEIRILSYKCCQYNITISKIIHDFIKLVDDDGDHYFNIKYPKIAKKNYKIYKDKLKMKIIEIGTNTDYMLSQTNKCKEPIYIENLLCQLLI</sequence>
<dbReference type="Gene3D" id="3.40.50.300">
    <property type="entry name" value="P-loop containing nucleotide triphosphate hydrolases"/>
    <property type="match status" value="1"/>
</dbReference>
<accession>A0A7S9SUY5</accession>